<keyword evidence="1" id="KW-0802">TPR repeat</keyword>
<feature type="repeat" description="TPR" evidence="1">
    <location>
        <begin position="181"/>
        <end position="214"/>
    </location>
</feature>
<gene>
    <name evidence="2" type="ORF">K788_0006013</name>
</gene>
<dbReference type="SUPFAM" id="SSF48452">
    <property type="entry name" value="TPR-like"/>
    <property type="match status" value="1"/>
</dbReference>
<dbReference type="GeneID" id="69974923"/>
<dbReference type="InterPro" id="IPR037919">
    <property type="entry name" value="OGT"/>
</dbReference>
<dbReference type="Gene3D" id="1.25.40.10">
    <property type="entry name" value="Tetratricopeptide repeat domain"/>
    <property type="match status" value="2"/>
</dbReference>
<dbReference type="GO" id="GO:0097363">
    <property type="term" value="F:protein O-acetylglucosaminyltransferase activity"/>
    <property type="evidence" value="ECO:0007669"/>
    <property type="project" value="TreeGrafter"/>
</dbReference>
<reference evidence="2 3" key="1">
    <citation type="journal article" date="2014" name="Genome Announc.">
        <title>Draft Genome Sequence of the Haloacid-Degrading Burkholderia caribensis Strain MBA4.</title>
        <authorList>
            <person name="Pan Y."/>
            <person name="Kong K.F."/>
            <person name="Tsang J.S."/>
        </authorList>
    </citation>
    <scope>NUCLEOTIDE SEQUENCE [LARGE SCALE GENOMIC DNA]</scope>
    <source>
        <strain evidence="2 3">MBA4</strain>
        <plasmid evidence="3">Plasmid</plasmid>
    </source>
</reference>
<dbReference type="AlphaFoldDB" id="A0A0P0RR91"/>
<dbReference type="InterPro" id="IPR019734">
    <property type="entry name" value="TPR_rpt"/>
</dbReference>
<dbReference type="Pfam" id="PF13432">
    <property type="entry name" value="TPR_16"/>
    <property type="match status" value="1"/>
</dbReference>
<feature type="repeat" description="TPR" evidence="1">
    <location>
        <begin position="113"/>
        <end position="146"/>
    </location>
</feature>
<dbReference type="InterPro" id="IPR002201">
    <property type="entry name" value="Glyco_trans_9"/>
</dbReference>
<keyword evidence="2" id="KW-0614">Plasmid</keyword>
<dbReference type="RefSeq" id="WP_035992010.1">
    <property type="nucleotide sequence ID" value="NZ_CP012748.1"/>
</dbReference>
<accession>A0A0P0RR91</accession>
<dbReference type="SUPFAM" id="SSF53756">
    <property type="entry name" value="UDP-Glycosyltransferase/glycogen phosphorylase"/>
    <property type="match status" value="1"/>
</dbReference>
<dbReference type="EMBL" id="CP012748">
    <property type="protein sequence ID" value="ALL71580.1"/>
    <property type="molecule type" value="Genomic_DNA"/>
</dbReference>
<dbReference type="Gene3D" id="3.40.50.2000">
    <property type="entry name" value="Glycogen Phosphorylase B"/>
    <property type="match status" value="1"/>
</dbReference>
<dbReference type="GO" id="GO:0006493">
    <property type="term" value="P:protein O-linked glycosylation"/>
    <property type="evidence" value="ECO:0007669"/>
    <property type="project" value="InterPro"/>
</dbReference>
<protein>
    <submittedName>
        <fullName evidence="2">TPR repeat protein</fullName>
    </submittedName>
</protein>
<dbReference type="PROSITE" id="PS50005">
    <property type="entry name" value="TPR"/>
    <property type="match status" value="4"/>
</dbReference>
<feature type="repeat" description="TPR" evidence="1">
    <location>
        <begin position="79"/>
        <end position="112"/>
    </location>
</feature>
<dbReference type="Pfam" id="PF01075">
    <property type="entry name" value="Glyco_transf_9"/>
    <property type="match status" value="1"/>
</dbReference>
<dbReference type="SUPFAM" id="SSF48439">
    <property type="entry name" value="Protein prenylyltransferase"/>
    <property type="match status" value="1"/>
</dbReference>
<sequence>MSKTANQQRRIDAMLREAVAMQQNGAPREAEEIYREILALRPMHFDAIQLLGALSLQAGRIDEGVGLLQKAVSIDGKQAPLHSNLAYAYNAQRRFSEALASANRALALQPGFPDALNNRGNALAGLDRPAEALASFDKALALQPELAQAWNNRACVLRDLDRPADALASCDQAIALQTRYADAWSNRANALSDMNRPQDAQASYQRALELSPSFVDAWNNLGLTLVDMKLHDDALQCYERALALDADWAEARWNYALCLLQMGRLEQGWREYEWRWQRHRIKASQRRFAQPLWLGEFPLEGKTILLHAEQGLGDTLQFCRYATLVAARGASVVLEVPKELMRLLATLRGVAELVEQGQPLPAFDCHAPLLSLPLAFGTDLASIPSGAPYVSADNADAQRWAQRLAGDGAPALKVGLVWAGGNRPHVAELRKTDARRSVTLDTLSPILDVPHVRFYSLQKGPAAQQLRENLSERIIDYTDELDDFADTAALVANLDLVITVDTAVAHLAGAMGKPVWIMNRFDTCWRWLLDRTDSPWYPGVRLFRQATLGDWDSVVKAVRDALGAESSLATRPGE</sequence>
<dbReference type="PANTHER" id="PTHR44366">
    <property type="entry name" value="UDP-N-ACETYLGLUCOSAMINE--PEPTIDE N-ACETYLGLUCOSAMINYLTRANSFERASE 110 KDA SUBUNIT"/>
    <property type="match status" value="1"/>
</dbReference>
<name>A0A0P0RR91_9BURK</name>
<dbReference type="Proteomes" id="UP000019146">
    <property type="component" value="Plasmid unnamed"/>
</dbReference>
<dbReference type="KEGG" id="bcai:K788_0006013"/>
<proteinExistence type="predicted"/>
<evidence type="ECO:0000313" key="3">
    <source>
        <dbReference type="Proteomes" id="UP000019146"/>
    </source>
</evidence>
<dbReference type="Pfam" id="PF00515">
    <property type="entry name" value="TPR_1"/>
    <property type="match status" value="1"/>
</dbReference>
<geneLocation type="plasmid" evidence="3"/>
<dbReference type="Pfam" id="PF14559">
    <property type="entry name" value="TPR_19"/>
    <property type="match status" value="1"/>
</dbReference>
<feature type="repeat" description="TPR" evidence="1">
    <location>
        <begin position="215"/>
        <end position="248"/>
    </location>
</feature>
<organism evidence="2 3">
    <name type="scientific">Paraburkholderia caribensis MBA4</name>
    <dbReference type="NCBI Taxonomy" id="1323664"/>
    <lineage>
        <taxon>Bacteria</taxon>
        <taxon>Pseudomonadati</taxon>
        <taxon>Pseudomonadota</taxon>
        <taxon>Betaproteobacteria</taxon>
        <taxon>Burkholderiales</taxon>
        <taxon>Burkholderiaceae</taxon>
        <taxon>Paraburkholderia</taxon>
    </lineage>
</organism>
<dbReference type="InterPro" id="IPR011990">
    <property type="entry name" value="TPR-like_helical_dom_sf"/>
</dbReference>
<evidence type="ECO:0000313" key="2">
    <source>
        <dbReference type="EMBL" id="ALL71580.1"/>
    </source>
</evidence>
<dbReference type="SMART" id="SM00028">
    <property type="entry name" value="TPR"/>
    <property type="match status" value="7"/>
</dbReference>
<evidence type="ECO:0000256" key="1">
    <source>
        <dbReference type="PROSITE-ProRule" id="PRU00339"/>
    </source>
</evidence>
<dbReference type="PANTHER" id="PTHR44366:SF1">
    <property type="entry name" value="UDP-N-ACETYLGLUCOSAMINE--PEPTIDE N-ACETYLGLUCOSAMINYLTRANSFERASE 110 KDA SUBUNIT"/>
    <property type="match status" value="1"/>
</dbReference>